<accession>A0A150GN94</accession>
<dbReference type="SMART" id="SM00220">
    <property type="entry name" value="S_TKc"/>
    <property type="match status" value="1"/>
</dbReference>
<dbReference type="Proteomes" id="UP000075714">
    <property type="component" value="Unassembled WGS sequence"/>
</dbReference>
<dbReference type="PANTHER" id="PTHR44329:SF298">
    <property type="entry name" value="MIXED LINEAGE KINASE DOMAIN-LIKE PROTEIN"/>
    <property type="match status" value="1"/>
</dbReference>
<dbReference type="GO" id="GO:0005524">
    <property type="term" value="F:ATP binding"/>
    <property type="evidence" value="ECO:0007669"/>
    <property type="project" value="UniProtKB-UniRule"/>
</dbReference>
<evidence type="ECO:0000313" key="11">
    <source>
        <dbReference type="Proteomes" id="UP000075714"/>
    </source>
</evidence>
<gene>
    <name evidence="10" type="ORF">GPECTOR_13g823</name>
</gene>
<keyword evidence="5 6" id="KW-0067">ATP-binding</keyword>
<evidence type="ECO:0000256" key="4">
    <source>
        <dbReference type="ARBA" id="ARBA00022777"/>
    </source>
</evidence>
<dbReference type="PRINTS" id="PR00109">
    <property type="entry name" value="TYRKINASE"/>
</dbReference>
<sequence length="374" mass="38537">MDPAKAGMAREAAARGPPAARFEELRFVQQIGEGGFGRVYYGYWQGQRVAIKLAHPASGPDPGALVREFTREVAAMSALPPHKNVLTLLAACTEPPQLALVTDYCAAGSLYSLLHAPRPAGGGPPLPQLLSVCLGVATGMAWLHRHSILHRDLKSANILLDNSGNAKIADFGLAKIYNGHHRQVMTGGLGTYQWAAPEVLAHQRYSEKADVYSFGVVLWECLTGRLPYEGMTAVQAAVGVVNHGLRPEIPRATPPAMADLIRACWAAVPEQRPSFTQIELQVAVLLQQAREAAAASLGRGSVSSIGSSSGGGGVGSGGGGVPAGAMSPIRLPQPPQPQPGLGPLAAGAMGVMAGGGGGLGPAGPMARAGAAGLW</sequence>
<evidence type="ECO:0000256" key="3">
    <source>
        <dbReference type="ARBA" id="ARBA00022741"/>
    </source>
</evidence>
<dbReference type="AlphaFoldDB" id="A0A150GN94"/>
<evidence type="ECO:0000259" key="9">
    <source>
        <dbReference type="PROSITE" id="PS50011"/>
    </source>
</evidence>
<dbReference type="InterPro" id="IPR051681">
    <property type="entry name" value="Ser/Thr_Kinases-Pseudokinases"/>
</dbReference>
<comment type="similarity">
    <text evidence="7">Belongs to the protein kinase superfamily.</text>
</comment>
<keyword evidence="4" id="KW-0418">Kinase</keyword>
<evidence type="ECO:0000256" key="6">
    <source>
        <dbReference type="PROSITE-ProRule" id="PRU10141"/>
    </source>
</evidence>
<dbReference type="PROSITE" id="PS00107">
    <property type="entry name" value="PROTEIN_KINASE_ATP"/>
    <property type="match status" value="1"/>
</dbReference>
<feature type="compositionally biased region" description="Gly residues" evidence="8">
    <location>
        <begin position="308"/>
        <end position="322"/>
    </location>
</feature>
<feature type="region of interest" description="Disordered" evidence="8">
    <location>
        <begin position="300"/>
        <end position="344"/>
    </location>
</feature>
<dbReference type="InterPro" id="IPR000719">
    <property type="entry name" value="Prot_kinase_dom"/>
</dbReference>
<keyword evidence="1 7" id="KW-0723">Serine/threonine-protein kinase</keyword>
<keyword evidence="3 6" id="KW-0547">Nucleotide-binding</keyword>
<reference evidence="11" key="1">
    <citation type="journal article" date="2016" name="Nat. Commun.">
        <title>The Gonium pectorale genome demonstrates co-option of cell cycle regulation during the evolution of multicellularity.</title>
        <authorList>
            <person name="Hanschen E.R."/>
            <person name="Marriage T.N."/>
            <person name="Ferris P.J."/>
            <person name="Hamaji T."/>
            <person name="Toyoda A."/>
            <person name="Fujiyama A."/>
            <person name="Neme R."/>
            <person name="Noguchi H."/>
            <person name="Minakuchi Y."/>
            <person name="Suzuki M."/>
            <person name="Kawai-Toyooka H."/>
            <person name="Smith D.R."/>
            <person name="Sparks H."/>
            <person name="Anderson J."/>
            <person name="Bakaric R."/>
            <person name="Luria V."/>
            <person name="Karger A."/>
            <person name="Kirschner M.W."/>
            <person name="Durand P.M."/>
            <person name="Michod R.E."/>
            <person name="Nozaki H."/>
            <person name="Olson B.J."/>
        </authorList>
    </citation>
    <scope>NUCLEOTIDE SEQUENCE [LARGE SCALE GENOMIC DNA]</scope>
    <source>
        <strain evidence="11">NIES-2863</strain>
    </source>
</reference>
<dbReference type="GO" id="GO:0004674">
    <property type="term" value="F:protein serine/threonine kinase activity"/>
    <property type="evidence" value="ECO:0007669"/>
    <property type="project" value="UniProtKB-KW"/>
</dbReference>
<dbReference type="OrthoDB" id="547759at2759"/>
<keyword evidence="2" id="KW-0808">Transferase</keyword>
<evidence type="ECO:0000256" key="1">
    <source>
        <dbReference type="ARBA" id="ARBA00022527"/>
    </source>
</evidence>
<evidence type="ECO:0000313" key="10">
    <source>
        <dbReference type="EMBL" id="KXZ51336.1"/>
    </source>
</evidence>
<dbReference type="InterPro" id="IPR017441">
    <property type="entry name" value="Protein_kinase_ATP_BS"/>
</dbReference>
<dbReference type="STRING" id="33097.A0A150GN94"/>
<dbReference type="Pfam" id="PF07714">
    <property type="entry name" value="PK_Tyr_Ser-Thr"/>
    <property type="match status" value="1"/>
</dbReference>
<dbReference type="SUPFAM" id="SSF56112">
    <property type="entry name" value="Protein kinase-like (PK-like)"/>
    <property type="match status" value="1"/>
</dbReference>
<dbReference type="PROSITE" id="PS00108">
    <property type="entry name" value="PROTEIN_KINASE_ST"/>
    <property type="match status" value="1"/>
</dbReference>
<evidence type="ECO:0000256" key="2">
    <source>
        <dbReference type="ARBA" id="ARBA00022679"/>
    </source>
</evidence>
<dbReference type="Gene3D" id="1.10.510.10">
    <property type="entry name" value="Transferase(Phosphotransferase) domain 1"/>
    <property type="match status" value="1"/>
</dbReference>
<dbReference type="PANTHER" id="PTHR44329">
    <property type="entry name" value="SERINE/THREONINE-PROTEIN KINASE TNNI3K-RELATED"/>
    <property type="match status" value="1"/>
</dbReference>
<comment type="caution">
    <text evidence="10">The sequence shown here is derived from an EMBL/GenBank/DDBJ whole genome shotgun (WGS) entry which is preliminary data.</text>
</comment>
<dbReference type="CDD" id="cd13999">
    <property type="entry name" value="STKc_MAP3K-like"/>
    <property type="match status" value="1"/>
</dbReference>
<dbReference type="Gene3D" id="3.30.200.20">
    <property type="entry name" value="Phosphorylase Kinase, domain 1"/>
    <property type="match status" value="1"/>
</dbReference>
<keyword evidence="11" id="KW-1185">Reference proteome</keyword>
<proteinExistence type="inferred from homology"/>
<feature type="binding site" evidence="6">
    <location>
        <position position="52"/>
    </location>
    <ligand>
        <name>ATP</name>
        <dbReference type="ChEBI" id="CHEBI:30616"/>
    </ligand>
</feature>
<protein>
    <recommendedName>
        <fullName evidence="9">Protein kinase domain-containing protein</fullName>
    </recommendedName>
</protein>
<evidence type="ECO:0000256" key="5">
    <source>
        <dbReference type="ARBA" id="ARBA00022840"/>
    </source>
</evidence>
<organism evidence="10 11">
    <name type="scientific">Gonium pectorale</name>
    <name type="common">Green alga</name>
    <dbReference type="NCBI Taxonomy" id="33097"/>
    <lineage>
        <taxon>Eukaryota</taxon>
        <taxon>Viridiplantae</taxon>
        <taxon>Chlorophyta</taxon>
        <taxon>core chlorophytes</taxon>
        <taxon>Chlorophyceae</taxon>
        <taxon>CS clade</taxon>
        <taxon>Chlamydomonadales</taxon>
        <taxon>Volvocaceae</taxon>
        <taxon>Gonium</taxon>
    </lineage>
</organism>
<dbReference type="InterPro" id="IPR008271">
    <property type="entry name" value="Ser/Thr_kinase_AS"/>
</dbReference>
<dbReference type="InterPro" id="IPR001245">
    <property type="entry name" value="Ser-Thr/Tyr_kinase_cat_dom"/>
</dbReference>
<feature type="compositionally biased region" description="Pro residues" evidence="8">
    <location>
        <begin position="331"/>
        <end position="340"/>
    </location>
</feature>
<dbReference type="InterPro" id="IPR011009">
    <property type="entry name" value="Kinase-like_dom_sf"/>
</dbReference>
<dbReference type="EMBL" id="LSYV01000014">
    <property type="protein sequence ID" value="KXZ51336.1"/>
    <property type="molecule type" value="Genomic_DNA"/>
</dbReference>
<feature type="domain" description="Protein kinase" evidence="9">
    <location>
        <begin position="25"/>
        <end position="285"/>
    </location>
</feature>
<dbReference type="PROSITE" id="PS50011">
    <property type="entry name" value="PROTEIN_KINASE_DOM"/>
    <property type="match status" value="1"/>
</dbReference>
<evidence type="ECO:0000256" key="8">
    <source>
        <dbReference type="SAM" id="MobiDB-lite"/>
    </source>
</evidence>
<evidence type="ECO:0000256" key="7">
    <source>
        <dbReference type="RuleBase" id="RU000304"/>
    </source>
</evidence>
<name>A0A150GN94_GONPE</name>